<name>A0A6G1KXW4_9PEZI</name>
<evidence type="ECO:0000256" key="1">
    <source>
        <dbReference type="SAM" id="MobiDB-lite"/>
    </source>
</evidence>
<sequence>MPYHMYDWRHEIRQNSRAGQMFDTVSDDQSWDLTSRRDAFPAPVETTAFSSKHIEAREAYIRRGLQCRNITPVTKDLCAMRGRALEGYKSQNPSVPPDEVKVLKATAHWHRTPVNLKKLDRVSILLGVPLDYIHAAIDQYDERNRTVHNEVATMIATYDASLAEQIETDLQLIPNFIVDKAKLDIYRRYMQEQENEELERKRDKKEQRKRQEEKHKAVAKCKRDSPLKQGQDGSAKLEKQPAHSPNKLQQALRDSHNITPSARKLDEATARIETLQNLSKQQHEKLLKDVVALTTEYLGVR</sequence>
<organism evidence="2 3">
    <name type="scientific">Teratosphaeria nubilosa</name>
    <dbReference type="NCBI Taxonomy" id="161662"/>
    <lineage>
        <taxon>Eukaryota</taxon>
        <taxon>Fungi</taxon>
        <taxon>Dikarya</taxon>
        <taxon>Ascomycota</taxon>
        <taxon>Pezizomycotina</taxon>
        <taxon>Dothideomycetes</taxon>
        <taxon>Dothideomycetidae</taxon>
        <taxon>Mycosphaerellales</taxon>
        <taxon>Teratosphaeriaceae</taxon>
        <taxon>Teratosphaeria</taxon>
    </lineage>
</organism>
<feature type="compositionally biased region" description="Basic and acidic residues" evidence="1">
    <location>
        <begin position="198"/>
        <end position="226"/>
    </location>
</feature>
<protein>
    <submittedName>
        <fullName evidence="2">Uncharacterized protein</fullName>
    </submittedName>
</protein>
<evidence type="ECO:0000313" key="3">
    <source>
        <dbReference type="Proteomes" id="UP000799436"/>
    </source>
</evidence>
<dbReference type="Proteomes" id="UP000799436">
    <property type="component" value="Unassembled WGS sequence"/>
</dbReference>
<proteinExistence type="predicted"/>
<dbReference type="EMBL" id="ML995892">
    <property type="protein sequence ID" value="KAF2765437.1"/>
    <property type="molecule type" value="Genomic_DNA"/>
</dbReference>
<accession>A0A6G1KXW4</accession>
<gene>
    <name evidence="2" type="ORF">EJ03DRAFT_377828</name>
</gene>
<evidence type="ECO:0000313" key="2">
    <source>
        <dbReference type="EMBL" id="KAF2765437.1"/>
    </source>
</evidence>
<keyword evidence="3" id="KW-1185">Reference proteome</keyword>
<reference evidence="2" key="1">
    <citation type="journal article" date="2020" name="Stud. Mycol.">
        <title>101 Dothideomycetes genomes: a test case for predicting lifestyles and emergence of pathogens.</title>
        <authorList>
            <person name="Haridas S."/>
            <person name="Albert R."/>
            <person name="Binder M."/>
            <person name="Bloem J."/>
            <person name="Labutti K."/>
            <person name="Salamov A."/>
            <person name="Andreopoulos B."/>
            <person name="Baker S."/>
            <person name="Barry K."/>
            <person name="Bills G."/>
            <person name="Bluhm B."/>
            <person name="Cannon C."/>
            <person name="Castanera R."/>
            <person name="Culley D."/>
            <person name="Daum C."/>
            <person name="Ezra D."/>
            <person name="Gonzalez J."/>
            <person name="Henrissat B."/>
            <person name="Kuo A."/>
            <person name="Liang C."/>
            <person name="Lipzen A."/>
            <person name="Lutzoni F."/>
            <person name="Magnuson J."/>
            <person name="Mondo S."/>
            <person name="Nolan M."/>
            <person name="Ohm R."/>
            <person name="Pangilinan J."/>
            <person name="Park H.-J."/>
            <person name="Ramirez L."/>
            <person name="Alfaro M."/>
            <person name="Sun H."/>
            <person name="Tritt A."/>
            <person name="Yoshinaga Y."/>
            <person name="Zwiers L.-H."/>
            <person name="Turgeon B."/>
            <person name="Goodwin S."/>
            <person name="Spatafora J."/>
            <person name="Crous P."/>
            <person name="Grigoriev I."/>
        </authorList>
    </citation>
    <scope>NUCLEOTIDE SEQUENCE</scope>
    <source>
        <strain evidence="2">CBS 116005</strain>
    </source>
</reference>
<feature type="region of interest" description="Disordered" evidence="1">
    <location>
        <begin position="193"/>
        <end position="262"/>
    </location>
</feature>
<dbReference type="AlphaFoldDB" id="A0A6G1KXW4"/>